<evidence type="ECO:0008006" key="2">
    <source>
        <dbReference type="Google" id="ProtNLM"/>
    </source>
</evidence>
<feature type="non-terminal residue" evidence="1">
    <location>
        <position position="1"/>
    </location>
</feature>
<reference evidence="1" key="1">
    <citation type="journal article" date="2014" name="Front. Microbiol.">
        <title>High frequency of phylogenetically diverse reductive dehalogenase-homologous genes in deep subseafloor sedimentary metagenomes.</title>
        <authorList>
            <person name="Kawai M."/>
            <person name="Futagami T."/>
            <person name="Toyoda A."/>
            <person name="Takaki Y."/>
            <person name="Nishi S."/>
            <person name="Hori S."/>
            <person name="Arai W."/>
            <person name="Tsubouchi T."/>
            <person name="Morono Y."/>
            <person name="Uchiyama I."/>
            <person name="Ito T."/>
            <person name="Fujiyama A."/>
            <person name="Inagaki F."/>
            <person name="Takami H."/>
        </authorList>
    </citation>
    <scope>NUCLEOTIDE SEQUENCE</scope>
    <source>
        <strain evidence="1">Expedition CK06-06</strain>
    </source>
</reference>
<comment type="caution">
    <text evidence="1">The sequence shown here is derived from an EMBL/GenBank/DDBJ whole genome shotgun (WGS) entry which is preliminary data.</text>
</comment>
<organism evidence="1">
    <name type="scientific">marine sediment metagenome</name>
    <dbReference type="NCBI Taxonomy" id="412755"/>
    <lineage>
        <taxon>unclassified sequences</taxon>
        <taxon>metagenomes</taxon>
        <taxon>ecological metagenomes</taxon>
    </lineage>
</organism>
<sequence length="188" mass="21897">NKCKWCFVPEKEGDIKAHADIEEFLRHDKVVLLDNNVLASEHGIKQIEKLIRLKVKVDFNQGLDARLIDNTMAKLLAKVKWLKPIRLACDSQSMKKPIQKAVELLRWNNATPSQYFVYCLLIDPEESLDRIKFLKGLYLDVFAQPYRDKEGTEPEQILKDMARFVDRKEIFKTTTWEEYKKLGGAVVS</sequence>
<evidence type="ECO:0000313" key="1">
    <source>
        <dbReference type="EMBL" id="GAG76488.1"/>
    </source>
</evidence>
<gene>
    <name evidence="1" type="ORF">S01H4_27380</name>
</gene>
<dbReference type="EMBL" id="BART01013374">
    <property type="protein sequence ID" value="GAG76488.1"/>
    <property type="molecule type" value="Genomic_DNA"/>
</dbReference>
<protein>
    <recommendedName>
        <fullName evidence="2">Radical SAM core domain-containing protein</fullName>
    </recommendedName>
</protein>
<accession>X1AWD5</accession>
<proteinExistence type="predicted"/>
<name>X1AWD5_9ZZZZ</name>
<dbReference type="AlphaFoldDB" id="X1AWD5"/>